<dbReference type="EMBL" id="WNKX01000004">
    <property type="protein sequence ID" value="MTW10193.1"/>
    <property type="molecule type" value="Genomic_DNA"/>
</dbReference>
<gene>
    <name evidence="1" type="ORF">GM658_06215</name>
</gene>
<dbReference type="AlphaFoldDB" id="A0A6L6QET8"/>
<sequence length="146" mass="16272">MKFGRRLLLVGSVVTLIAVSGGYTIRNSFKAEPLIGYVNNFPSEDNQWIATLEEVDNGLGFGQGMLYDEIHIHHPGEVIADHGENDRSAIFYANSMGRQSDERPQIQWIDSTHLLITYSPSRIEGGMPGKALKLYGDIHVSYLHAQ</sequence>
<dbReference type="RefSeq" id="WP_155453156.1">
    <property type="nucleotide sequence ID" value="NZ_WNKX01000004.1"/>
</dbReference>
<keyword evidence="2" id="KW-1185">Reference proteome</keyword>
<organism evidence="1 2">
    <name type="scientific">Massilia eburnea</name>
    <dbReference type="NCBI Taxonomy" id="1776165"/>
    <lineage>
        <taxon>Bacteria</taxon>
        <taxon>Pseudomonadati</taxon>
        <taxon>Pseudomonadota</taxon>
        <taxon>Betaproteobacteria</taxon>
        <taxon>Burkholderiales</taxon>
        <taxon>Oxalobacteraceae</taxon>
        <taxon>Telluria group</taxon>
        <taxon>Massilia</taxon>
    </lineage>
</organism>
<accession>A0A6L6QET8</accession>
<reference evidence="1 2" key="1">
    <citation type="submission" date="2019-11" db="EMBL/GenBank/DDBJ databases">
        <title>Type strains purchased from KCTC, JCM and DSMZ.</title>
        <authorList>
            <person name="Lu H."/>
        </authorList>
    </citation>
    <scope>NUCLEOTIDE SEQUENCE [LARGE SCALE GENOMIC DNA]</scope>
    <source>
        <strain evidence="1 2">JCM 31587</strain>
    </source>
</reference>
<evidence type="ECO:0000313" key="2">
    <source>
        <dbReference type="Proteomes" id="UP000472320"/>
    </source>
</evidence>
<dbReference type="OrthoDB" id="9969456at2"/>
<proteinExistence type="predicted"/>
<dbReference type="Proteomes" id="UP000472320">
    <property type="component" value="Unassembled WGS sequence"/>
</dbReference>
<name>A0A6L6QET8_9BURK</name>
<comment type="caution">
    <text evidence="1">The sequence shown here is derived from an EMBL/GenBank/DDBJ whole genome shotgun (WGS) entry which is preliminary data.</text>
</comment>
<protein>
    <submittedName>
        <fullName evidence="1">Uncharacterized protein</fullName>
    </submittedName>
</protein>
<evidence type="ECO:0000313" key="1">
    <source>
        <dbReference type="EMBL" id="MTW10193.1"/>
    </source>
</evidence>